<gene>
    <name evidence="1" type="ORF">Harreka1_21</name>
</gene>
<proteinExistence type="predicted"/>
<dbReference type="Proteomes" id="UP000693706">
    <property type="component" value="Segment"/>
</dbReference>
<reference evidence="1" key="1">
    <citation type="submission" date="2020-07" db="EMBL/GenBank/DDBJ databases">
        <title>Highly diverse flavobacterial phages as mortality factor during North Sea spring blooms.</title>
        <authorList>
            <person name="Bartlau N."/>
            <person name="Wichels A."/>
            <person name="Krohne G."/>
            <person name="Adriaenssens E.M."/>
            <person name="Heins A."/>
            <person name="Fuchs B.M."/>
            <person name="Amann R."/>
            <person name="Moraru C."/>
        </authorList>
    </citation>
    <scope>NUCLEOTIDE SEQUENCE</scope>
</reference>
<name>A0A8E5E9G7_9CAUD</name>
<accession>A0A8E5E9G7</accession>
<evidence type="ECO:0000313" key="2">
    <source>
        <dbReference type="Proteomes" id="UP000693706"/>
    </source>
</evidence>
<protein>
    <submittedName>
        <fullName evidence="1">Uncharacterized protein</fullName>
    </submittedName>
</protein>
<keyword evidence="2" id="KW-1185">Reference proteome</keyword>
<dbReference type="EMBL" id="MT732457">
    <property type="protein sequence ID" value="QQV90428.1"/>
    <property type="molecule type" value="Genomic_DNA"/>
</dbReference>
<sequence>MEQIESLMDKNIRKLETLIAKQTRTFTKEDKIRRGYLYTDKEGRRHPITGFPTITRII</sequence>
<evidence type="ECO:0000313" key="1">
    <source>
        <dbReference type="EMBL" id="QQV90428.1"/>
    </source>
</evidence>
<organism evidence="1 2">
    <name type="scientific">Olleya phage Harreka_1</name>
    <dbReference type="NCBI Taxonomy" id="2745673"/>
    <lineage>
        <taxon>Viruses</taxon>
        <taxon>Duplodnaviria</taxon>
        <taxon>Heunggongvirae</taxon>
        <taxon>Uroviricota</taxon>
        <taxon>Caudoviricetes</taxon>
        <taxon>Aggregaviridae</taxon>
        <taxon>Harrekavirus</taxon>
        <taxon>Harrekavirus harreka</taxon>
    </lineage>
</organism>